<feature type="region of interest" description="Disordered" evidence="1">
    <location>
        <begin position="1333"/>
        <end position="1379"/>
    </location>
</feature>
<dbReference type="Proteomes" id="UP001369086">
    <property type="component" value="Unassembled WGS sequence"/>
</dbReference>
<dbReference type="EMBL" id="JAHFZB010000006">
    <property type="protein sequence ID" value="KAK6488685.1"/>
    <property type="molecule type" value="Genomic_DNA"/>
</dbReference>
<feature type="compositionally biased region" description="Polar residues" evidence="1">
    <location>
        <begin position="59"/>
        <end position="71"/>
    </location>
</feature>
<evidence type="ECO:0000313" key="3">
    <source>
        <dbReference type="EMBL" id="KAK6488685.1"/>
    </source>
</evidence>
<feature type="region of interest" description="Disordered" evidence="1">
    <location>
        <begin position="313"/>
        <end position="346"/>
    </location>
</feature>
<feature type="region of interest" description="Disordered" evidence="1">
    <location>
        <begin position="507"/>
        <end position="539"/>
    </location>
</feature>
<dbReference type="PANTHER" id="PTHR21567:SF42">
    <property type="entry name" value="TOG ARRAY REGULATOR OF AXONEMAL MICROTUBULES PROTEIN 2"/>
    <property type="match status" value="1"/>
</dbReference>
<dbReference type="InterPro" id="IPR024395">
    <property type="entry name" value="CLASP_N_dom"/>
</dbReference>
<dbReference type="PANTHER" id="PTHR21567">
    <property type="entry name" value="CLASP"/>
    <property type="match status" value="1"/>
</dbReference>
<proteinExistence type="predicted"/>
<evidence type="ECO:0000259" key="2">
    <source>
        <dbReference type="SMART" id="SM01349"/>
    </source>
</evidence>
<feature type="compositionally biased region" description="Polar residues" evidence="1">
    <location>
        <begin position="80"/>
        <end position="98"/>
    </location>
</feature>
<feature type="domain" description="TOG" evidence="2">
    <location>
        <begin position="806"/>
        <end position="1038"/>
    </location>
</feature>
<dbReference type="SUPFAM" id="SSF48371">
    <property type="entry name" value="ARM repeat"/>
    <property type="match status" value="1"/>
</dbReference>
<feature type="compositionally biased region" description="Polar residues" evidence="1">
    <location>
        <begin position="620"/>
        <end position="631"/>
    </location>
</feature>
<feature type="compositionally biased region" description="Polar residues" evidence="1">
    <location>
        <begin position="507"/>
        <end position="538"/>
    </location>
</feature>
<organism evidence="3 4">
    <name type="scientific">Huso huso</name>
    <name type="common">Beluga</name>
    <name type="synonym">Acipenser huso</name>
    <dbReference type="NCBI Taxonomy" id="61971"/>
    <lineage>
        <taxon>Eukaryota</taxon>
        <taxon>Metazoa</taxon>
        <taxon>Chordata</taxon>
        <taxon>Craniata</taxon>
        <taxon>Vertebrata</taxon>
        <taxon>Euteleostomi</taxon>
        <taxon>Actinopterygii</taxon>
        <taxon>Chondrostei</taxon>
        <taxon>Acipenseriformes</taxon>
        <taxon>Acipenseridae</taxon>
        <taxon>Huso</taxon>
    </lineage>
</organism>
<feature type="compositionally biased region" description="Polar residues" evidence="1">
    <location>
        <begin position="331"/>
        <end position="346"/>
    </location>
</feature>
<keyword evidence="4" id="KW-1185">Reference proteome</keyword>
<feature type="compositionally biased region" description="Pro residues" evidence="1">
    <location>
        <begin position="143"/>
        <end position="156"/>
    </location>
</feature>
<feature type="region of interest" description="Disordered" evidence="1">
    <location>
        <begin position="28"/>
        <end position="293"/>
    </location>
</feature>
<protein>
    <submittedName>
        <fullName evidence="3">TOG array regulator of axonemal microtubules protein 1-like</fullName>
    </submittedName>
</protein>
<comment type="caution">
    <text evidence="3">The sequence shown here is derived from an EMBL/GenBank/DDBJ whole genome shotgun (WGS) entry which is preliminary data.</text>
</comment>
<evidence type="ECO:0000256" key="1">
    <source>
        <dbReference type="SAM" id="MobiDB-lite"/>
    </source>
</evidence>
<dbReference type="InterPro" id="IPR011989">
    <property type="entry name" value="ARM-like"/>
</dbReference>
<reference evidence="3 4" key="1">
    <citation type="submission" date="2021-05" db="EMBL/GenBank/DDBJ databases">
        <authorList>
            <person name="Zahm M."/>
            <person name="Klopp C."/>
            <person name="Cabau C."/>
            <person name="Kuhl H."/>
            <person name="Suciu R."/>
            <person name="Ciorpac M."/>
            <person name="Holostenco D."/>
            <person name="Gessner J."/>
            <person name="Wuertz S."/>
            <person name="Hohne C."/>
            <person name="Stock M."/>
            <person name="Gislard M."/>
            <person name="Lluch J."/>
            <person name="Milhes M."/>
            <person name="Lampietro C."/>
            <person name="Lopez Roques C."/>
            <person name="Donnadieu C."/>
            <person name="Du K."/>
            <person name="Schartl M."/>
            <person name="Guiguen Y."/>
        </authorList>
    </citation>
    <scope>NUCLEOTIDE SEQUENCE [LARGE SCALE GENOMIC DNA]</scope>
    <source>
        <strain evidence="3">Hh-F2</strain>
        <tissue evidence="3">Blood</tissue>
    </source>
</reference>
<feature type="compositionally biased region" description="Basic residues" evidence="1">
    <location>
        <begin position="37"/>
        <end position="50"/>
    </location>
</feature>
<feature type="region of interest" description="Disordered" evidence="1">
    <location>
        <begin position="749"/>
        <end position="810"/>
    </location>
</feature>
<feature type="domain" description="TOG" evidence="2">
    <location>
        <begin position="1097"/>
        <end position="1341"/>
    </location>
</feature>
<accession>A0ABR0ZV45</accession>
<evidence type="ECO:0000313" key="4">
    <source>
        <dbReference type="Proteomes" id="UP001369086"/>
    </source>
</evidence>
<feature type="compositionally biased region" description="Low complexity" evidence="1">
    <location>
        <begin position="638"/>
        <end position="647"/>
    </location>
</feature>
<dbReference type="SMART" id="SM01349">
    <property type="entry name" value="TOG"/>
    <property type="match status" value="2"/>
</dbReference>
<feature type="compositionally biased region" description="Basic and acidic residues" evidence="1">
    <location>
        <begin position="1352"/>
        <end position="1367"/>
    </location>
</feature>
<dbReference type="InterPro" id="IPR034085">
    <property type="entry name" value="TOG"/>
</dbReference>
<feature type="region of interest" description="Disordered" evidence="1">
    <location>
        <begin position="1068"/>
        <end position="1093"/>
    </location>
</feature>
<dbReference type="Gene3D" id="1.25.10.10">
    <property type="entry name" value="Leucine-rich Repeat Variant"/>
    <property type="match status" value="2"/>
</dbReference>
<feature type="compositionally biased region" description="Basic and acidic residues" evidence="1">
    <location>
        <begin position="222"/>
        <end position="235"/>
    </location>
</feature>
<name>A0ABR0ZV45_HUSHU</name>
<dbReference type="InterPro" id="IPR016024">
    <property type="entry name" value="ARM-type_fold"/>
</dbReference>
<feature type="region of interest" description="Disordered" evidence="1">
    <location>
        <begin position="601"/>
        <end position="688"/>
    </location>
</feature>
<feature type="compositionally biased region" description="Low complexity" evidence="1">
    <location>
        <begin position="169"/>
        <end position="186"/>
    </location>
</feature>
<feature type="compositionally biased region" description="Low complexity" evidence="1">
    <location>
        <begin position="654"/>
        <end position="668"/>
    </location>
</feature>
<dbReference type="Pfam" id="PF12348">
    <property type="entry name" value="CLASP_N"/>
    <property type="match status" value="1"/>
</dbReference>
<sequence>MHLYGNDWRAVDMELFLPRLKPPVSERCVQSGESQKGVHHLVRGRPHQRRLSLLPIPISSRTQHPLSQPESQKLDKTGAKASSASLDSDTTWSQSMTRGSLEPDGAGTLPLRPAKARSPSQRPLNGFKPIPPIEPGSKKNSPPSEPISKPSPPHPALPENSKPIPPIEPSSTPSSPSEPISNPSSELGSKPTPIIKLCPGPVVMDRGGGKGGSASLSGGPAEKPRVGDSQDKLDESLPSGTLRRRKSLLPIPLLGVARSRTPSPHPPSQPGRSPEVCADRRLSPEGESVPPAVSVRQYRGAGEWSAAVGVLPPASTESAGTSKDKSKESIGVTQPDFTTQPQNTTQSIQTEFKIQPLIKNQTDVTTIPQIKTQSEVTTQTDYEIQPQITIQPEVTSQTQNTTQSEVTTQTDYEIQPQITIQPEVTLQPQNTTQTDYKIQPQITIQPEVNSQPQVATQTEFVTQPQIPIQHQDTAQPQVKSLSEAATQTEFSTQPQLTTIPVITIQSQATAQPQMNPQSEAATQPEIRTQSEATTQPKIPTQADIETLPEPLSLIPEGHATLEQQDSLEEEIHISISKSAQAKVRQKWRKELELLWREKERERAQWRSEAASDNDLRTDSSIDLDTVDSSEPQPAAGVESPTSTESPTDSGQPAEQTLSSEQTQLSQGQQDEEKDEEESHKIHISISKSAQEKVRQKWRKLELLRREKERERAQWRSEDDCVEHLSSDPINDPMHNAVTMDSSKPPYELEYAPPQRRSSVGTVLRRRASRPSLPTVHQLRRHSSVVLPLTSLPQEQEEDSYNEETRPFSRPEQQLSAALKALDDNDWEVKKRGLSTLRCLASWHPDTLLPRLHDVCLMVTREVNNLRSKVARSAMQTLADVARAVGRSLDPELEEVTRVLLLRAGDTSEFLRERAEWAVGVLVASATPSRMLAALIAAGATQRNVLVRRCAAEHMLMAVETLGAERLLGGRDGTELIVQTMVKLAQDAHQDTRFYGRRMVTILMSHPESDHFIQKSLSTHDLHFILTSIKQKGKRDSVPELTPVKGRRSSRASFSTVAKEVMLLNRRESAPQRRVSVHPLEPAPAPGVLDETPPHGGLLRKAVVRSLENMEKLKELHRLLTSRDFQERMQGVSLLLQLGTDNTQLITANSVKLLDWFLPRLQDSNRKVNLQALQTASELVPLLKDSLHPILYPLATVVIDNLNSKHPGISPAARNLLDSLITHTDNVLLLQLLASRVQFISGRATHDVIERLSVLVASVYPRKPQAVKCHVLPVLWHLLGNMTGSGVLPGGNGNVRPAVAQLVCSIHQHMGPGLQESGSTQLAQVRRTLQELIQTGEGEGGERGVEEVGEPGEEQRGEDGQRGERGDDGGGQIGQQHENL</sequence>
<gene>
    <name evidence="3" type="ORF">HHUSO_G7575</name>
</gene>